<evidence type="ECO:0008006" key="5">
    <source>
        <dbReference type="Google" id="ProtNLM"/>
    </source>
</evidence>
<feature type="chain" id="PRO_5046980974" description="Secreted protein" evidence="2">
    <location>
        <begin position="32"/>
        <end position="318"/>
    </location>
</feature>
<protein>
    <recommendedName>
        <fullName evidence="5">Secreted protein</fullName>
    </recommendedName>
</protein>
<evidence type="ECO:0000313" key="3">
    <source>
        <dbReference type="EMBL" id="MDI3386254.1"/>
    </source>
</evidence>
<evidence type="ECO:0000256" key="1">
    <source>
        <dbReference type="SAM" id="MobiDB-lite"/>
    </source>
</evidence>
<feature type="signal peptide" evidence="2">
    <location>
        <begin position="1"/>
        <end position="31"/>
    </location>
</feature>
<dbReference type="Proteomes" id="UP001224661">
    <property type="component" value="Unassembled WGS sequence"/>
</dbReference>
<keyword evidence="2" id="KW-0732">Signal</keyword>
<gene>
    <name evidence="3" type="ORF">QIS99_08500</name>
</gene>
<comment type="caution">
    <text evidence="3">The sequence shown here is derived from an EMBL/GenBank/DDBJ whole genome shotgun (WGS) entry which is preliminary data.</text>
</comment>
<proteinExistence type="predicted"/>
<dbReference type="InterPro" id="IPR006311">
    <property type="entry name" value="TAT_signal"/>
</dbReference>
<accession>A0ABT6RPB5</accession>
<organism evidence="3 4">
    <name type="scientific">Streptomyces solicavernae</name>
    <dbReference type="NCBI Taxonomy" id="3043614"/>
    <lineage>
        <taxon>Bacteria</taxon>
        <taxon>Bacillati</taxon>
        <taxon>Actinomycetota</taxon>
        <taxon>Actinomycetes</taxon>
        <taxon>Kitasatosporales</taxon>
        <taxon>Streptomycetaceae</taxon>
        <taxon>Streptomyces</taxon>
    </lineage>
</organism>
<feature type="region of interest" description="Disordered" evidence="1">
    <location>
        <begin position="221"/>
        <end position="244"/>
    </location>
</feature>
<name>A0ABT6RPB5_9ACTN</name>
<dbReference type="EMBL" id="JASCIR010000005">
    <property type="protein sequence ID" value="MDI3386254.1"/>
    <property type="molecule type" value="Genomic_DNA"/>
</dbReference>
<dbReference type="RefSeq" id="WP_282512060.1">
    <property type="nucleotide sequence ID" value="NZ_JASCIR010000005.1"/>
</dbReference>
<sequence>MPSLRRAPVRASAVAAASALALLGAAQPAAAQPAAADDVQLNGVWAPFTRCPVDDPVMLAADGVTDTALCISSRSASGSITIGSRTVPTGATDLQAGVVTHPGGRSTVVPPPGGALVADPAQLPGGLLGLMCPSDIPLVSDICARLTDSRLNRVTATVESVGRPTDFNLLAGVMEGRPILTLPVRIKLDNPFLGENCYLGSASEPIVLRPQNTAVPAVRTDRFAGDGTPDPAGPLNRLSASGADQQDTTYAVPGAAGCGLLGSLDWAVNLKTGLPAAAGTNAVRMTGASTSVAAFTSPGSAAPEQGKRLSEYWHSAVR</sequence>
<feature type="region of interest" description="Disordered" evidence="1">
    <location>
        <begin position="295"/>
        <end position="318"/>
    </location>
</feature>
<evidence type="ECO:0000256" key="2">
    <source>
        <dbReference type="SAM" id="SignalP"/>
    </source>
</evidence>
<dbReference type="PROSITE" id="PS51318">
    <property type="entry name" value="TAT"/>
    <property type="match status" value="1"/>
</dbReference>
<reference evidence="3 4" key="1">
    <citation type="submission" date="2023-05" db="EMBL/GenBank/DDBJ databases">
        <title>Draft genome sequence of Streptomyces sp. B-S-A8 isolated from a cave soil in Thailand.</title>
        <authorList>
            <person name="Chamroensaksri N."/>
            <person name="Muangham S."/>
        </authorList>
    </citation>
    <scope>NUCLEOTIDE SEQUENCE [LARGE SCALE GENOMIC DNA]</scope>
    <source>
        <strain evidence="3 4">B-S-A8</strain>
    </source>
</reference>
<keyword evidence="4" id="KW-1185">Reference proteome</keyword>
<evidence type="ECO:0000313" key="4">
    <source>
        <dbReference type="Proteomes" id="UP001224661"/>
    </source>
</evidence>